<organism evidence="1 2">
    <name type="scientific">Candidatus Roizmanbacteria bacterium RIFCSPLOWO2_01_FULL_37_16</name>
    <dbReference type="NCBI Taxonomy" id="1802058"/>
    <lineage>
        <taxon>Bacteria</taxon>
        <taxon>Candidatus Roizmaniibacteriota</taxon>
    </lineage>
</organism>
<comment type="caution">
    <text evidence="1">The sequence shown here is derived from an EMBL/GenBank/DDBJ whole genome shotgun (WGS) entry which is preliminary data.</text>
</comment>
<dbReference type="EMBL" id="MGAI01000029">
    <property type="protein sequence ID" value="OGK44379.1"/>
    <property type="molecule type" value="Genomic_DNA"/>
</dbReference>
<evidence type="ECO:0000313" key="1">
    <source>
        <dbReference type="EMBL" id="OGK44379.1"/>
    </source>
</evidence>
<evidence type="ECO:0000313" key="2">
    <source>
        <dbReference type="Proteomes" id="UP000178040"/>
    </source>
</evidence>
<sequence length="63" mass="7378">MKKLLMLSLFLFLFAFSSNISNRFRFDSRKPGGRFNSRPPSRGGWICLQSLPVRCFPPNRIDR</sequence>
<proteinExistence type="predicted"/>
<dbReference type="AlphaFoldDB" id="A0A1F7ILX1"/>
<protein>
    <submittedName>
        <fullName evidence="1">Uncharacterized protein</fullName>
    </submittedName>
</protein>
<accession>A0A1F7ILX1</accession>
<reference evidence="1 2" key="1">
    <citation type="journal article" date="2016" name="Nat. Commun.">
        <title>Thousands of microbial genomes shed light on interconnected biogeochemical processes in an aquifer system.</title>
        <authorList>
            <person name="Anantharaman K."/>
            <person name="Brown C.T."/>
            <person name="Hug L.A."/>
            <person name="Sharon I."/>
            <person name="Castelle C.J."/>
            <person name="Probst A.J."/>
            <person name="Thomas B.C."/>
            <person name="Singh A."/>
            <person name="Wilkins M.J."/>
            <person name="Karaoz U."/>
            <person name="Brodie E.L."/>
            <person name="Williams K.H."/>
            <person name="Hubbard S.S."/>
            <person name="Banfield J.F."/>
        </authorList>
    </citation>
    <scope>NUCLEOTIDE SEQUENCE [LARGE SCALE GENOMIC DNA]</scope>
</reference>
<dbReference type="Proteomes" id="UP000178040">
    <property type="component" value="Unassembled WGS sequence"/>
</dbReference>
<gene>
    <name evidence="1" type="ORF">A3B40_04650</name>
</gene>
<name>A0A1F7ILX1_9BACT</name>